<accession>A0A7K4FKQ8</accession>
<protein>
    <submittedName>
        <fullName evidence="1">Uncharacterized protein</fullName>
    </submittedName>
</protein>
<dbReference type="RefSeq" id="WP_171481298.1">
    <property type="nucleotide sequence ID" value="NZ_CP133600.1"/>
</dbReference>
<evidence type="ECO:0000313" key="1">
    <source>
        <dbReference type="EMBL" id="NOL59632.1"/>
    </source>
</evidence>
<dbReference type="AlphaFoldDB" id="A0A7K4FKQ8"/>
<dbReference type="Proteomes" id="UP000546917">
    <property type="component" value="Unassembled WGS sequence"/>
</dbReference>
<reference evidence="1 2" key="1">
    <citation type="submission" date="2020-05" db="EMBL/GenBank/DDBJ databases">
        <authorList>
            <person name="Zhang R."/>
        </authorList>
    </citation>
    <scope>NUCLEOTIDE SEQUENCE [LARGE SCALE GENOMIC DNA]</scope>
    <source>
        <strain evidence="1 2">DSM 28986</strain>
    </source>
</reference>
<comment type="caution">
    <text evidence="1">The sequence shown here is derived from an EMBL/GenBank/DDBJ whole genome shotgun (WGS) entry which is preliminary data.</text>
</comment>
<evidence type="ECO:0000313" key="2">
    <source>
        <dbReference type="Proteomes" id="UP000546917"/>
    </source>
</evidence>
<gene>
    <name evidence="1" type="ORF">HLB00_02135</name>
</gene>
<name>A0A7K4FKQ8_9ARCH</name>
<dbReference type="EMBL" id="JABGBP010000062">
    <property type="protein sequence ID" value="NOL59632.1"/>
    <property type="molecule type" value="Genomic_DNA"/>
</dbReference>
<proteinExistence type="predicted"/>
<organism evidence="1 2">
    <name type="scientific">Ferroplasma acidiphilum</name>
    <dbReference type="NCBI Taxonomy" id="74969"/>
    <lineage>
        <taxon>Archaea</taxon>
        <taxon>Methanobacteriati</taxon>
        <taxon>Thermoplasmatota</taxon>
        <taxon>Thermoplasmata</taxon>
        <taxon>Thermoplasmatales</taxon>
        <taxon>Ferroplasmaceae</taxon>
        <taxon>Ferroplasma</taxon>
    </lineage>
</organism>
<sequence>MVDEKRVNGNVVQKYSGYTGKYLHPENGIELCGMLQYIARLLNKGISLEYTVR</sequence>
<dbReference type="GeneID" id="84218065"/>